<dbReference type="Proteomes" id="UP000326595">
    <property type="component" value="Chromosome"/>
</dbReference>
<keyword evidence="9" id="KW-0472">Membrane</keyword>
<evidence type="ECO:0000256" key="3">
    <source>
        <dbReference type="ARBA" id="ARBA00022448"/>
    </source>
</evidence>
<dbReference type="FunFam" id="3.40.50.300:FF:000020">
    <property type="entry name" value="Amino acid ABC transporter ATP-binding component"/>
    <property type="match status" value="1"/>
</dbReference>
<dbReference type="GO" id="GO:0015424">
    <property type="term" value="F:ABC-type amino acid transporter activity"/>
    <property type="evidence" value="ECO:0007669"/>
    <property type="project" value="InterPro"/>
</dbReference>
<dbReference type="GO" id="GO:0016887">
    <property type="term" value="F:ATP hydrolysis activity"/>
    <property type="evidence" value="ECO:0007669"/>
    <property type="project" value="InterPro"/>
</dbReference>
<feature type="domain" description="ABC transporter" evidence="10">
    <location>
        <begin position="21"/>
        <end position="262"/>
    </location>
</feature>
<dbReference type="PROSITE" id="PS00211">
    <property type="entry name" value="ABC_TRANSPORTER_1"/>
    <property type="match status" value="1"/>
</dbReference>
<dbReference type="SMART" id="SM00382">
    <property type="entry name" value="AAA"/>
    <property type="match status" value="1"/>
</dbReference>
<dbReference type="InterPro" id="IPR003439">
    <property type="entry name" value="ABC_transporter-like_ATP-bd"/>
</dbReference>
<comment type="similarity">
    <text evidence="2">Belongs to the ABC transporter superfamily.</text>
</comment>
<keyword evidence="12" id="KW-0378">Hydrolase</keyword>
<dbReference type="CDD" id="cd03262">
    <property type="entry name" value="ABC_HisP_GlnQ"/>
    <property type="match status" value="1"/>
</dbReference>
<dbReference type="GO" id="GO:0005524">
    <property type="term" value="F:ATP binding"/>
    <property type="evidence" value="ECO:0007669"/>
    <property type="project" value="UniProtKB-KW"/>
</dbReference>
<keyword evidence="7 12" id="KW-0067">ATP-binding</keyword>
<dbReference type="InterPro" id="IPR027417">
    <property type="entry name" value="P-loop_NTPase"/>
</dbReference>
<dbReference type="PANTHER" id="PTHR43166">
    <property type="entry name" value="AMINO ACID IMPORT ATP-BINDING PROTEIN"/>
    <property type="match status" value="1"/>
</dbReference>
<keyword evidence="8" id="KW-0029">Amino-acid transport</keyword>
<dbReference type="PROSITE" id="PS50893">
    <property type="entry name" value="ABC_TRANSPORTER_2"/>
    <property type="match status" value="1"/>
</dbReference>
<keyword evidence="3" id="KW-0813">Transport</keyword>
<evidence type="ECO:0000313" key="13">
    <source>
        <dbReference type="Proteomes" id="UP000326595"/>
    </source>
</evidence>
<reference evidence="12" key="1">
    <citation type="submission" date="2019-09" db="EMBL/GenBank/DDBJ databases">
        <authorList>
            <person name="Chandra G."/>
            <person name="Truman W A."/>
        </authorList>
    </citation>
    <scope>NUCLEOTIDE SEQUENCE [LARGE SCALE GENOMIC DNA]</scope>
    <source>
        <strain evidence="12">PS652</strain>
    </source>
</reference>
<dbReference type="AlphaFoldDB" id="A0A5E6SSY2"/>
<sequence>MNVANENLVVYPATREPAKVLQLQGISKWFGENQVLRDVSLEVGRGEVVCLLGPSGCGKSTLLRCSNWLEEPGAGTVLLNGQRLGVHKGGVKMRDSELARLRSRVGMVFQHFALWPHLTVLENIMEAPVHVLKRNRDEVRLEAIALLDRVGLSAKADMFPARLSGGQKQRVGIARALAMKPDILLFDEPTSALDPMLVGEVLDVMRGLVADGATMVIVTHEMEFARQVASRIVFMDGGNIVETATPATFFSSPSTARAQQFLARFIQAGR</sequence>
<keyword evidence="5" id="KW-0997">Cell inner membrane</keyword>
<evidence type="ECO:0000256" key="5">
    <source>
        <dbReference type="ARBA" id="ARBA00022519"/>
    </source>
</evidence>
<dbReference type="InterPro" id="IPR030679">
    <property type="entry name" value="ABC_ATPase_HisP-typ"/>
</dbReference>
<dbReference type="RefSeq" id="WP_052251441.1">
    <property type="nucleotide sequence ID" value="NZ_OZ024668.1"/>
</dbReference>
<comment type="subcellular location">
    <subcellularLocation>
        <location evidence="1">Cell inner membrane</location>
        <topology evidence="1">Peripheral membrane protein</topology>
    </subcellularLocation>
</comment>
<evidence type="ECO:0000256" key="6">
    <source>
        <dbReference type="ARBA" id="ARBA00022741"/>
    </source>
</evidence>
<dbReference type="Gene3D" id="3.40.50.300">
    <property type="entry name" value="P-loop containing nucleotide triphosphate hydrolases"/>
    <property type="match status" value="1"/>
</dbReference>
<dbReference type="PANTHER" id="PTHR43166:SF9">
    <property type="entry name" value="GLUTAMATE_ASPARTATE IMPORT ATP-BINDING PROTEIN GLTL"/>
    <property type="match status" value="1"/>
</dbReference>
<proteinExistence type="inferred from homology"/>
<dbReference type="InterPro" id="IPR050086">
    <property type="entry name" value="MetN_ABC_transporter-like"/>
</dbReference>
<dbReference type="GO" id="GO:0005886">
    <property type="term" value="C:plasma membrane"/>
    <property type="evidence" value="ECO:0007669"/>
    <property type="project" value="UniProtKB-SubCell"/>
</dbReference>
<dbReference type="SUPFAM" id="SSF52540">
    <property type="entry name" value="P-loop containing nucleoside triphosphate hydrolases"/>
    <property type="match status" value="1"/>
</dbReference>
<evidence type="ECO:0000256" key="8">
    <source>
        <dbReference type="ARBA" id="ARBA00022970"/>
    </source>
</evidence>
<evidence type="ECO:0000256" key="4">
    <source>
        <dbReference type="ARBA" id="ARBA00022475"/>
    </source>
</evidence>
<reference evidence="11 13" key="2">
    <citation type="submission" date="2024-03" db="EMBL/GenBank/DDBJ databases">
        <authorList>
            <person name="Alaster D. Moffat"/>
            <person name="Govind Chandra"/>
            <person name="Andrew W. Truman"/>
        </authorList>
    </citation>
    <scope>NUCLEOTIDE SEQUENCE [LARGE SCALE GENOMIC DNA]</scope>
    <source>
        <strain evidence="11">PS652</strain>
    </source>
</reference>
<dbReference type="EMBL" id="CABVHG010000012">
    <property type="protein sequence ID" value="VVM83327.1"/>
    <property type="molecule type" value="Genomic_DNA"/>
</dbReference>
<protein>
    <submittedName>
        <fullName evidence="12">L-cystine import ATP-binding protein TcyC</fullName>
        <ecNumber evidence="12">3.6.3.-</ecNumber>
    </submittedName>
</protein>
<evidence type="ECO:0000313" key="11">
    <source>
        <dbReference type="EMBL" id="CAK9888994.1"/>
    </source>
</evidence>
<accession>A0A5E6SSY2</accession>
<keyword evidence="4" id="KW-1003">Cell membrane</keyword>
<dbReference type="InterPro" id="IPR003593">
    <property type="entry name" value="AAA+_ATPase"/>
</dbReference>
<evidence type="ECO:0000259" key="10">
    <source>
        <dbReference type="PROSITE" id="PS50893"/>
    </source>
</evidence>
<dbReference type="InterPro" id="IPR017871">
    <property type="entry name" value="ABC_transporter-like_CS"/>
</dbReference>
<dbReference type="Pfam" id="PF00005">
    <property type="entry name" value="ABC_tran"/>
    <property type="match status" value="1"/>
</dbReference>
<evidence type="ECO:0000313" key="12">
    <source>
        <dbReference type="EMBL" id="VVM83327.1"/>
    </source>
</evidence>
<evidence type="ECO:0000256" key="9">
    <source>
        <dbReference type="ARBA" id="ARBA00023136"/>
    </source>
</evidence>
<dbReference type="EC" id="3.6.3.-" evidence="12"/>
<evidence type="ECO:0000256" key="1">
    <source>
        <dbReference type="ARBA" id="ARBA00004417"/>
    </source>
</evidence>
<gene>
    <name evidence="12" type="primary">tcyC_2</name>
    <name evidence="11" type="synonym">tcyC_1</name>
    <name evidence="11" type="ORF">PS652_01823</name>
    <name evidence="12" type="ORF">PS652_02402</name>
</gene>
<evidence type="ECO:0000256" key="7">
    <source>
        <dbReference type="ARBA" id="ARBA00022840"/>
    </source>
</evidence>
<organism evidence="12">
    <name type="scientific">Pseudomonas fluorescens</name>
    <dbReference type="NCBI Taxonomy" id="294"/>
    <lineage>
        <taxon>Bacteria</taxon>
        <taxon>Pseudomonadati</taxon>
        <taxon>Pseudomonadota</taxon>
        <taxon>Gammaproteobacteria</taxon>
        <taxon>Pseudomonadales</taxon>
        <taxon>Pseudomonadaceae</taxon>
        <taxon>Pseudomonas</taxon>
    </lineage>
</organism>
<name>A0A5E6SSY2_PSEFL</name>
<evidence type="ECO:0000256" key="2">
    <source>
        <dbReference type="ARBA" id="ARBA00005417"/>
    </source>
</evidence>
<dbReference type="EMBL" id="OZ024668">
    <property type="protein sequence ID" value="CAK9888994.1"/>
    <property type="molecule type" value="Genomic_DNA"/>
</dbReference>
<dbReference type="PIRSF" id="PIRSF039085">
    <property type="entry name" value="ABC_ATPase_HisP"/>
    <property type="match status" value="1"/>
</dbReference>
<keyword evidence="6" id="KW-0547">Nucleotide-binding</keyword>